<reference evidence="1" key="1">
    <citation type="submission" date="2021-01" db="EMBL/GenBank/DDBJ databases">
        <authorList>
            <person name="Zahm M."/>
            <person name="Roques C."/>
            <person name="Cabau C."/>
            <person name="Klopp C."/>
            <person name="Donnadieu C."/>
            <person name="Jouanno E."/>
            <person name="Lampietro C."/>
            <person name="Louis A."/>
            <person name="Herpin A."/>
            <person name="Echchiki A."/>
            <person name="Berthelot C."/>
            <person name="Parey E."/>
            <person name="Roest-Crollius H."/>
            <person name="Braasch I."/>
            <person name="Postlethwait J."/>
            <person name="Bobe J."/>
            <person name="Montfort J."/>
            <person name="Bouchez O."/>
            <person name="Begum T."/>
            <person name="Mejri S."/>
            <person name="Adams A."/>
            <person name="Chen W.-J."/>
            <person name="Guiguen Y."/>
        </authorList>
    </citation>
    <scope>NUCLEOTIDE SEQUENCE</scope>
    <source>
        <strain evidence="1">YG-15Mar2019-1</strain>
        <tissue evidence="1">Brain</tissue>
    </source>
</reference>
<name>A0A9D3QC79_MEGAT</name>
<dbReference type="Proteomes" id="UP001046870">
    <property type="component" value="Chromosome 2"/>
</dbReference>
<evidence type="ECO:0000313" key="1">
    <source>
        <dbReference type="EMBL" id="KAG7487796.1"/>
    </source>
</evidence>
<proteinExistence type="predicted"/>
<evidence type="ECO:0000313" key="2">
    <source>
        <dbReference type="Proteomes" id="UP001046870"/>
    </source>
</evidence>
<sequence length="110" mass="12376">MTENEASKMPKMENCCVCRTCSANGSCRNRSWGAEQSVVFLHLYVLPSRNQLTTCTAVFARQGVLIRATGIKVCVPSDESPLKWCRMQSLLAQMTRRNRGELQIQKGEVH</sequence>
<protein>
    <submittedName>
        <fullName evidence="1">Uncharacterized protein</fullName>
    </submittedName>
</protein>
<gene>
    <name evidence="1" type="ORF">MATL_G00027280</name>
</gene>
<organism evidence="1 2">
    <name type="scientific">Megalops atlanticus</name>
    <name type="common">Tarpon</name>
    <name type="synonym">Clupea gigantea</name>
    <dbReference type="NCBI Taxonomy" id="7932"/>
    <lineage>
        <taxon>Eukaryota</taxon>
        <taxon>Metazoa</taxon>
        <taxon>Chordata</taxon>
        <taxon>Craniata</taxon>
        <taxon>Vertebrata</taxon>
        <taxon>Euteleostomi</taxon>
        <taxon>Actinopterygii</taxon>
        <taxon>Neopterygii</taxon>
        <taxon>Teleostei</taxon>
        <taxon>Elopiformes</taxon>
        <taxon>Megalopidae</taxon>
        <taxon>Megalops</taxon>
    </lineage>
</organism>
<keyword evidence="2" id="KW-1185">Reference proteome</keyword>
<comment type="caution">
    <text evidence="1">The sequence shown here is derived from an EMBL/GenBank/DDBJ whole genome shotgun (WGS) entry which is preliminary data.</text>
</comment>
<dbReference type="AlphaFoldDB" id="A0A9D3QC79"/>
<dbReference type="EMBL" id="JAFDVH010000002">
    <property type="protein sequence ID" value="KAG7487796.1"/>
    <property type="molecule type" value="Genomic_DNA"/>
</dbReference>
<accession>A0A9D3QC79</accession>